<evidence type="ECO:0000313" key="9">
    <source>
        <dbReference type="Proteomes" id="UP000008144"/>
    </source>
</evidence>
<name>F6QTI2_CIOIN</name>
<dbReference type="InterPro" id="IPR040637">
    <property type="entry name" value="Ribosomal_uL10-like_insert"/>
</dbReference>
<dbReference type="Gene3D" id="3.90.105.20">
    <property type="match status" value="1"/>
</dbReference>
<reference evidence="8" key="2">
    <citation type="submission" date="2025-08" db="UniProtKB">
        <authorList>
            <consortium name="Ensembl"/>
        </authorList>
    </citation>
    <scope>IDENTIFICATION</scope>
</reference>
<dbReference type="Pfam" id="PF17777">
    <property type="entry name" value="RL10P_insert"/>
    <property type="match status" value="1"/>
</dbReference>
<dbReference type="Ensembl" id="ENSCINT00000029117.2">
    <property type="protein sequence ID" value="ENSCINP00000028871.2"/>
    <property type="gene ID" value="ENSCING00000000481.3"/>
</dbReference>
<dbReference type="InterPro" id="IPR033867">
    <property type="entry name" value="Mrt4"/>
</dbReference>
<dbReference type="InterPro" id="IPR001790">
    <property type="entry name" value="Ribosomal_uL10"/>
</dbReference>
<dbReference type="FunFam" id="3.90.105.20:FF:000003">
    <property type="entry name" value="Ribosome assembly factor mrt4"/>
    <property type="match status" value="1"/>
</dbReference>
<feature type="domain" description="Large ribosomal subunit protein uL10-like insertion" evidence="7">
    <location>
        <begin position="78"/>
        <end position="148"/>
    </location>
</feature>
<dbReference type="InParanoid" id="F6QTI2"/>
<dbReference type="GO" id="GO:0005730">
    <property type="term" value="C:nucleolus"/>
    <property type="evidence" value="ECO:0000318"/>
    <property type="project" value="GO_Central"/>
</dbReference>
<dbReference type="GO" id="GO:0000027">
    <property type="term" value="P:ribosomal large subunit assembly"/>
    <property type="evidence" value="ECO:0007669"/>
    <property type="project" value="InterPro"/>
</dbReference>
<dbReference type="FunCoup" id="F6QTI2">
    <property type="interactions" value="944"/>
</dbReference>
<accession>F6QTI2</accession>
<dbReference type="CDD" id="cd05796">
    <property type="entry name" value="Ribosomal_P0_like"/>
    <property type="match status" value="1"/>
</dbReference>
<evidence type="ECO:0000259" key="7">
    <source>
        <dbReference type="Pfam" id="PF17777"/>
    </source>
</evidence>
<dbReference type="FunFam" id="3.30.70.1730:FF:000005">
    <property type="entry name" value="Ribosome assembly factor mrt4"/>
    <property type="match status" value="1"/>
</dbReference>
<comment type="similarity">
    <text evidence="2 6">Belongs to the universal ribosomal protein uL10 family.</text>
</comment>
<dbReference type="Proteomes" id="UP000008144">
    <property type="component" value="Unassembled WGS sequence"/>
</dbReference>
<dbReference type="InterPro" id="IPR051742">
    <property type="entry name" value="Ribosome_Assembly_uL10"/>
</dbReference>
<comment type="subunit">
    <text evidence="3 6">Associates with the pre-60S ribosomal particle.</text>
</comment>
<proteinExistence type="inferred from homology"/>
<dbReference type="Gene3D" id="3.30.70.1730">
    <property type="match status" value="1"/>
</dbReference>
<keyword evidence="5 6" id="KW-0539">Nucleus</keyword>
<comment type="subcellular location">
    <subcellularLocation>
        <location evidence="6">Cytoplasm</location>
    </subcellularLocation>
    <subcellularLocation>
        <location evidence="6">Nucleus</location>
        <location evidence="6">Nucleolus</location>
    </subcellularLocation>
</comment>
<reference evidence="8" key="3">
    <citation type="submission" date="2025-09" db="UniProtKB">
        <authorList>
            <consortium name="Ensembl"/>
        </authorList>
    </citation>
    <scope>IDENTIFICATION</scope>
</reference>
<dbReference type="GO" id="GO:0005737">
    <property type="term" value="C:cytoplasm"/>
    <property type="evidence" value="ECO:0007669"/>
    <property type="project" value="UniProtKB-SubCell"/>
</dbReference>
<dbReference type="Pfam" id="PF00466">
    <property type="entry name" value="Ribosomal_L10"/>
    <property type="match status" value="1"/>
</dbReference>
<organism evidence="8 9">
    <name type="scientific">Ciona intestinalis</name>
    <name type="common">Transparent sea squirt</name>
    <name type="synonym">Ascidia intestinalis</name>
    <dbReference type="NCBI Taxonomy" id="7719"/>
    <lineage>
        <taxon>Eukaryota</taxon>
        <taxon>Metazoa</taxon>
        <taxon>Chordata</taxon>
        <taxon>Tunicata</taxon>
        <taxon>Ascidiacea</taxon>
        <taxon>Phlebobranchia</taxon>
        <taxon>Cionidae</taxon>
        <taxon>Ciona</taxon>
    </lineage>
</organism>
<comment type="function">
    <text evidence="1 6">Component of the ribosome assembly machinery. Nuclear paralog of the ribosomal protein P0, it binds pre-60S subunits at an early stage of assembly in the nucleolus, and is replaced by P0 in cytoplasmic pre-60S subunits and mature 80S ribosomes.</text>
</comment>
<evidence type="ECO:0000256" key="1">
    <source>
        <dbReference type="ARBA" id="ARBA00004046"/>
    </source>
</evidence>
<keyword evidence="4 6" id="KW-0963">Cytoplasm</keyword>
<evidence type="ECO:0000256" key="4">
    <source>
        <dbReference type="ARBA" id="ARBA00022490"/>
    </source>
</evidence>
<dbReference type="GO" id="GO:0006364">
    <property type="term" value="P:rRNA processing"/>
    <property type="evidence" value="ECO:0000318"/>
    <property type="project" value="GO_Central"/>
</dbReference>
<evidence type="ECO:0000256" key="3">
    <source>
        <dbReference type="ARBA" id="ARBA00011117"/>
    </source>
</evidence>
<dbReference type="GeneTree" id="ENSGT00940000168261"/>
<dbReference type="GO" id="GO:0042273">
    <property type="term" value="P:ribosomal large subunit biogenesis"/>
    <property type="evidence" value="ECO:0000318"/>
    <property type="project" value="GO_Central"/>
</dbReference>
<evidence type="ECO:0000256" key="2">
    <source>
        <dbReference type="ARBA" id="ARBA00008889"/>
    </source>
</evidence>
<keyword evidence="6" id="KW-0690">Ribosome biogenesis</keyword>
<dbReference type="OMA" id="KYMWDVQ"/>
<dbReference type="InterPro" id="IPR043164">
    <property type="entry name" value="Ribosomal_uL10-like_insert_sf"/>
</dbReference>
<keyword evidence="9" id="KW-1185">Reference proteome</keyword>
<protein>
    <recommendedName>
        <fullName evidence="6">Ribosome assembly factor mrt4</fullName>
    </recommendedName>
</protein>
<dbReference type="AlphaFoldDB" id="F6QTI2"/>
<evidence type="ECO:0000313" key="8">
    <source>
        <dbReference type="Ensembl" id="ENSCINP00000028871.2"/>
    </source>
</evidence>
<dbReference type="PANTHER" id="PTHR45841:SF1">
    <property type="entry name" value="MRNA TURNOVER PROTEIN 4 HOMOLOG"/>
    <property type="match status" value="1"/>
</dbReference>
<evidence type="ECO:0000256" key="5">
    <source>
        <dbReference type="ARBA" id="ARBA00023242"/>
    </source>
</evidence>
<dbReference type="PANTHER" id="PTHR45841">
    <property type="entry name" value="MRNA TURNOVER PROTEIN 4 MRTO4"/>
    <property type="match status" value="1"/>
</dbReference>
<dbReference type="STRING" id="7719.ENSCINP00000028871"/>
<evidence type="ECO:0000256" key="6">
    <source>
        <dbReference type="RuleBase" id="RU364039"/>
    </source>
</evidence>
<reference evidence="9" key="1">
    <citation type="journal article" date="2002" name="Science">
        <title>The draft genome of Ciona intestinalis: insights into chordate and vertebrate origins.</title>
        <authorList>
            <person name="Dehal P."/>
            <person name="Satou Y."/>
            <person name="Campbell R.K."/>
            <person name="Chapman J."/>
            <person name="Degnan B."/>
            <person name="De Tomaso A."/>
            <person name="Davidson B."/>
            <person name="Di Gregorio A."/>
            <person name="Gelpke M."/>
            <person name="Goodstein D.M."/>
            <person name="Harafuji N."/>
            <person name="Hastings K.E."/>
            <person name="Ho I."/>
            <person name="Hotta K."/>
            <person name="Huang W."/>
            <person name="Kawashima T."/>
            <person name="Lemaire P."/>
            <person name="Martinez D."/>
            <person name="Meinertzhagen I.A."/>
            <person name="Necula S."/>
            <person name="Nonaka M."/>
            <person name="Putnam N."/>
            <person name="Rash S."/>
            <person name="Saiga H."/>
            <person name="Satake M."/>
            <person name="Terry A."/>
            <person name="Yamada L."/>
            <person name="Wang H.G."/>
            <person name="Awazu S."/>
            <person name="Azumi K."/>
            <person name="Boore J."/>
            <person name="Branno M."/>
            <person name="Chin-Bow S."/>
            <person name="DeSantis R."/>
            <person name="Doyle S."/>
            <person name="Francino P."/>
            <person name="Keys D.N."/>
            <person name="Haga S."/>
            <person name="Hayashi H."/>
            <person name="Hino K."/>
            <person name="Imai K.S."/>
            <person name="Inaba K."/>
            <person name="Kano S."/>
            <person name="Kobayashi K."/>
            <person name="Kobayashi M."/>
            <person name="Lee B.I."/>
            <person name="Makabe K.W."/>
            <person name="Manohar C."/>
            <person name="Matassi G."/>
            <person name="Medina M."/>
            <person name="Mochizuki Y."/>
            <person name="Mount S."/>
            <person name="Morishita T."/>
            <person name="Miura S."/>
            <person name="Nakayama A."/>
            <person name="Nishizaka S."/>
            <person name="Nomoto H."/>
            <person name="Ohta F."/>
            <person name="Oishi K."/>
            <person name="Rigoutsos I."/>
            <person name="Sano M."/>
            <person name="Sasaki A."/>
            <person name="Sasakura Y."/>
            <person name="Shoguchi E."/>
            <person name="Shin-i T."/>
            <person name="Spagnuolo A."/>
            <person name="Stainier D."/>
            <person name="Suzuki M.M."/>
            <person name="Tassy O."/>
            <person name="Takatori N."/>
            <person name="Tokuoka M."/>
            <person name="Yagi K."/>
            <person name="Yoshizaki F."/>
            <person name="Wada S."/>
            <person name="Zhang C."/>
            <person name="Hyatt P.D."/>
            <person name="Larimer F."/>
            <person name="Detter C."/>
            <person name="Doggett N."/>
            <person name="Glavina T."/>
            <person name="Hawkins T."/>
            <person name="Richardson P."/>
            <person name="Lucas S."/>
            <person name="Kohara Y."/>
            <person name="Levine M."/>
            <person name="Satoh N."/>
            <person name="Rokhsar D.S."/>
        </authorList>
    </citation>
    <scope>NUCLEOTIDE SEQUENCE [LARGE SCALE GENOMIC DNA]</scope>
</reference>
<dbReference type="GO" id="GO:0000956">
    <property type="term" value="P:nuclear-transcribed mRNA catabolic process"/>
    <property type="evidence" value="ECO:0000318"/>
    <property type="project" value="GO_Central"/>
</dbReference>
<dbReference type="InterPro" id="IPR043141">
    <property type="entry name" value="Ribosomal_uL10-like_sf"/>
</dbReference>
<dbReference type="GO" id="GO:0030687">
    <property type="term" value="C:preribosome, large subunit precursor"/>
    <property type="evidence" value="ECO:0000318"/>
    <property type="project" value="GO_Central"/>
</dbReference>
<sequence length="226" mass="26181">MRNSKLKEVRNAWKHSRFFFGKNKVMALAFGRSPETEIMNGLYKFSTKLVNEVGVLFTSKSKEDVVDWFDKYSEHDYARTGNIATSTVELDEGPLVQFSHAIEPHLRKLGLPVALKKGVVTMLQSHTVCKENEKLTAEQAKVLKLLKIVMSQFSIHLQCMWEKDSGECSVFDVKEKEVMFNKVRVTTDDQVYDYVESEQKENMEVENVVKREKTVRRSLRIKNKSH</sequence>
<dbReference type="HOGENOM" id="CLU_071690_1_0_1"/>